<keyword evidence="7" id="KW-1185">Reference proteome</keyword>
<comment type="cofactor">
    <cofactor evidence="3">
        <name>pyridoxal 5'-phosphate</name>
        <dbReference type="ChEBI" id="CHEBI:597326"/>
    </cofactor>
</comment>
<dbReference type="Pfam" id="PF01168">
    <property type="entry name" value="Ala_racemase_N"/>
    <property type="match status" value="1"/>
</dbReference>
<dbReference type="HAMAP" id="MF_02087">
    <property type="entry name" value="PLP_homeostasis"/>
    <property type="match status" value="1"/>
</dbReference>
<dbReference type="CDD" id="cd00635">
    <property type="entry name" value="PLPDE_III_YBL036c_like"/>
    <property type="match status" value="1"/>
</dbReference>
<dbReference type="InterPro" id="IPR001608">
    <property type="entry name" value="Ala_racemase_N"/>
</dbReference>
<evidence type="ECO:0000256" key="3">
    <source>
        <dbReference type="PIRSR" id="PIRSR004848-1"/>
    </source>
</evidence>
<dbReference type="GO" id="GO:0030170">
    <property type="term" value="F:pyridoxal phosphate binding"/>
    <property type="evidence" value="ECO:0007669"/>
    <property type="project" value="UniProtKB-UniRule"/>
</dbReference>
<evidence type="ECO:0000256" key="1">
    <source>
        <dbReference type="ARBA" id="ARBA00022898"/>
    </source>
</evidence>
<evidence type="ECO:0000259" key="5">
    <source>
        <dbReference type="Pfam" id="PF01168"/>
    </source>
</evidence>
<dbReference type="PANTHER" id="PTHR10146:SF14">
    <property type="entry name" value="PYRIDOXAL PHOSPHATE HOMEOSTASIS PROTEIN"/>
    <property type="match status" value="1"/>
</dbReference>
<dbReference type="InterPro" id="IPR011078">
    <property type="entry name" value="PyrdxlP_homeostasis"/>
</dbReference>
<evidence type="ECO:0000256" key="2">
    <source>
        <dbReference type="HAMAP-Rule" id="MF_02087"/>
    </source>
</evidence>
<evidence type="ECO:0000256" key="4">
    <source>
        <dbReference type="RuleBase" id="RU004514"/>
    </source>
</evidence>
<comment type="similarity">
    <text evidence="2 4">Belongs to the pyridoxal phosphate-binding protein YggS/PROSC family.</text>
</comment>
<accession>A0A1I4SC07</accession>
<dbReference type="SUPFAM" id="SSF51419">
    <property type="entry name" value="PLP-binding barrel"/>
    <property type="match status" value="1"/>
</dbReference>
<dbReference type="NCBIfam" id="TIGR00044">
    <property type="entry name" value="YggS family pyridoxal phosphate-dependent enzyme"/>
    <property type="match status" value="1"/>
</dbReference>
<proteinExistence type="inferred from homology"/>
<dbReference type="AlphaFoldDB" id="A0A1I4SC07"/>
<dbReference type="OrthoDB" id="9804072at2"/>
<dbReference type="Proteomes" id="UP000199611">
    <property type="component" value="Unassembled WGS sequence"/>
</dbReference>
<keyword evidence="1 2" id="KW-0663">Pyridoxal phosphate</keyword>
<gene>
    <name evidence="6" type="ORF">SAMN05660836_00880</name>
</gene>
<evidence type="ECO:0000313" key="7">
    <source>
        <dbReference type="Proteomes" id="UP000199611"/>
    </source>
</evidence>
<dbReference type="STRING" id="39841.SAMN05660836_00880"/>
<feature type="modified residue" description="N6-(pyridoxal phosphate)lysine" evidence="2 3">
    <location>
        <position position="36"/>
    </location>
</feature>
<sequence>MGGIKENLRLVRERVARACERSNRSPDEIVIIGVTKTFDASVVKEAVEAGITHIGENYVQEARSKKEILGNIPVTWHMIGHLQSNKAKQAVQIFDWIHTLDRLSLAEKLNRLVSQQKDKPLPVLLQVKVGQEDTKSGIAPDELFRLYDEVSQMEGLQIRGLMTIPPYFENPEDVRPYFRQLADLLKRLKDRSDRPELLTELSMGMSHDFEVAIEEGATMIRVGTAIFGERPSCRR</sequence>
<dbReference type="Gene3D" id="3.20.20.10">
    <property type="entry name" value="Alanine racemase"/>
    <property type="match status" value="1"/>
</dbReference>
<comment type="function">
    <text evidence="2">Pyridoxal 5'-phosphate (PLP)-binding protein, which is involved in PLP homeostasis.</text>
</comment>
<dbReference type="EMBL" id="FOUU01000002">
    <property type="protein sequence ID" value="SFM62012.1"/>
    <property type="molecule type" value="Genomic_DNA"/>
</dbReference>
<evidence type="ECO:0000313" key="6">
    <source>
        <dbReference type="EMBL" id="SFM62012.1"/>
    </source>
</evidence>
<dbReference type="PANTHER" id="PTHR10146">
    <property type="entry name" value="PROLINE SYNTHETASE CO-TRANSCRIBED BACTERIAL HOMOLOG PROTEIN"/>
    <property type="match status" value="1"/>
</dbReference>
<dbReference type="RefSeq" id="WP_093394265.1">
    <property type="nucleotide sequence ID" value="NZ_FOUU01000002.1"/>
</dbReference>
<name>A0A1I4SC07_9BACT</name>
<dbReference type="FunFam" id="3.20.20.10:FF:000018">
    <property type="entry name" value="Pyridoxal phosphate homeostasis protein"/>
    <property type="match status" value="1"/>
</dbReference>
<reference evidence="6 7" key="1">
    <citation type="submission" date="2016-10" db="EMBL/GenBank/DDBJ databases">
        <authorList>
            <person name="de Groot N.N."/>
        </authorList>
    </citation>
    <scope>NUCLEOTIDE SEQUENCE [LARGE SCALE GENOMIC DNA]</scope>
    <source>
        <strain evidence="6 7">DSM 9990</strain>
    </source>
</reference>
<protein>
    <recommendedName>
        <fullName evidence="2">Pyridoxal phosphate homeostasis protein</fullName>
        <shortName evidence="2">PLP homeostasis protein</shortName>
    </recommendedName>
</protein>
<feature type="domain" description="Alanine racemase N-terminal" evidence="5">
    <location>
        <begin position="34"/>
        <end position="231"/>
    </location>
</feature>
<dbReference type="InterPro" id="IPR029066">
    <property type="entry name" value="PLP-binding_barrel"/>
</dbReference>
<organism evidence="6 7">
    <name type="scientific">Thermodesulforhabdus norvegica</name>
    <dbReference type="NCBI Taxonomy" id="39841"/>
    <lineage>
        <taxon>Bacteria</taxon>
        <taxon>Pseudomonadati</taxon>
        <taxon>Thermodesulfobacteriota</taxon>
        <taxon>Syntrophobacteria</taxon>
        <taxon>Syntrophobacterales</taxon>
        <taxon>Thermodesulforhabdaceae</taxon>
        <taxon>Thermodesulforhabdus</taxon>
    </lineage>
</organism>
<dbReference type="PIRSF" id="PIRSF004848">
    <property type="entry name" value="YBL036c_PLPDEIII"/>
    <property type="match status" value="1"/>
</dbReference>